<dbReference type="PANTHER" id="PTHR24171">
    <property type="entry name" value="ANKYRIN REPEAT DOMAIN-CONTAINING PROTEIN 39-RELATED"/>
    <property type="match status" value="1"/>
</dbReference>
<name>A0AAW2HMJ4_9NEOP</name>
<evidence type="ECO:0008006" key="6">
    <source>
        <dbReference type="Google" id="ProtNLM"/>
    </source>
</evidence>
<evidence type="ECO:0000313" key="5">
    <source>
        <dbReference type="EMBL" id="KAL0271014.1"/>
    </source>
</evidence>
<reference evidence="5" key="1">
    <citation type="journal article" date="2024" name="Gigascience">
        <title>Chromosome-level genome of the poultry shaft louse Menopon gallinae provides insight into the host-switching and adaptive evolution of parasitic lice.</title>
        <authorList>
            <person name="Xu Y."/>
            <person name="Ma L."/>
            <person name="Liu S."/>
            <person name="Liang Y."/>
            <person name="Liu Q."/>
            <person name="He Z."/>
            <person name="Tian L."/>
            <person name="Duan Y."/>
            <person name="Cai W."/>
            <person name="Li H."/>
            <person name="Song F."/>
        </authorList>
    </citation>
    <scope>NUCLEOTIDE SEQUENCE</scope>
    <source>
        <strain evidence="5">Cailab_2023a</strain>
    </source>
</reference>
<evidence type="ECO:0000256" key="1">
    <source>
        <dbReference type="ARBA" id="ARBA00022737"/>
    </source>
</evidence>
<keyword evidence="1" id="KW-0677">Repeat</keyword>
<feature type="region of interest" description="Disordered" evidence="4">
    <location>
        <begin position="1"/>
        <end position="30"/>
    </location>
</feature>
<dbReference type="InterPro" id="IPR036770">
    <property type="entry name" value="Ankyrin_rpt-contain_sf"/>
</dbReference>
<evidence type="ECO:0000256" key="3">
    <source>
        <dbReference type="PROSITE-ProRule" id="PRU00023"/>
    </source>
</evidence>
<evidence type="ECO:0000256" key="4">
    <source>
        <dbReference type="SAM" id="MobiDB-lite"/>
    </source>
</evidence>
<keyword evidence="2 3" id="KW-0040">ANK repeat</keyword>
<feature type="repeat" description="ANK" evidence="3">
    <location>
        <begin position="112"/>
        <end position="144"/>
    </location>
</feature>
<sequence>MVDADSSTIDKISQPYEGYNHENKSTQKRLKKRYHSRYGYAVSPYLDERRLRSAASRNDVDRVQELLEKGVNPNHPDENGRTALHLACCRGFHEVVRSLLAYNANCNAVDKLGNTPLHLAVCTTSKITIDLLLKAGCCVSKRGNNGCTPLQLAQSKLLLIRRHKPLDYNDLIRELSEVVDMMKKLVTDKSEEAQLVNAFSTQLSLRQTSDEVVEDVKQLLDSLSNLSINKSLTNSGASQLPKTSETEK</sequence>
<dbReference type="SUPFAM" id="SSF48403">
    <property type="entry name" value="Ankyrin repeat"/>
    <property type="match status" value="1"/>
</dbReference>
<dbReference type="Gene3D" id="1.25.40.20">
    <property type="entry name" value="Ankyrin repeat-containing domain"/>
    <property type="match status" value="1"/>
</dbReference>
<dbReference type="InterPro" id="IPR002110">
    <property type="entry name" value="Ankyrin_rpt"/>
</dbReference>
<dbReference type="Pfam" id="PF12796">
    <property type="entry name" value="Ank_2"/>
    <property type="match status" value="1"/>
</dbReference>
<protein>
    <recommendedName>
        <fullName evidence="6">Ankyrin repeat domain-containing protein 54</fullName>
    </recommendedName>
</protein>
<comment type="caution">
    <text evidence="5">The sequence shown here is derived from an EMBL/GenBank/DDBJ whole genome shotgun (WGS) entry which is preliminary data.</text>
</comment>
<evidence type="ECO:0000256" key="2">
    <source>
        <dbReference type="ARBA" id="ARBA00023043"/>
    </source>
</evidence>
<organism evidence="5">
    <name type="scientific">Menopon gallinae</name>
    <name type="common">poultry shaft louse</name>
    <dbReference type="NCBI Taxonomy" id="328185"/>
    <lineage>
        <taxon>Eukaryota</taxon>
        <taxon>Metazoa</taxon>
        <taxon>Ecdysozoa</taxon>
        <taxon>Arthropoda</taxon>
        <taxon>Hexapoda</taxon>
        <taxon>Insecta</taxon>
        <taxon>Pterygota</taxon>
        <taxon>Neoptera</taxon>
        <taxon>Paraneoptera</taxon>
        <taxon>Psocodea</taxon>
        <taxon>Troctomorpha</taxon>
        <taxon>Phthiraptera</taxon>
        <taxon>Amblycera</taxon>
        <taxon>Menoponidae</taxon>
        <taxon>Menopon</taxon>
    </lineage>
</organism>
<proteinExistence type="predicted"/>
<feature type="compositionally biased region" description="Polar residues" evidence="4">
    <location>
        <begin position="1"/>
        <end position="11"/>
    </location>
</feature>
<dbReference type="EMBL" id="JARGDH010000004">
    <property type="protein sequence ID" value="KAL0271014.1"/>
    <property type="molecule type" value="Genomic_DNA"/>
</dbReference>
<accession>A0AAW2HMJ4</accession>
<dbReference type="PROSITE" id="PS50088">
    <property type="entry name" value="ANK_REPEAT"/>
    <property type="match status" value="2"/>
</dbReference>
<gene>
    <name evidence="5" type="ORF">PYX00_008260</name>
</gene>
<dbReference type="PROSITE" id="PS50297">
    <property type="entry name" value="ANK_REP_REGION"/>
    <property type="match status" value="2"/>
</dbReference>
<dbReference type="SMART" id="SM00248">
    <property type="entry name" value="ANK"/>
    <property type="match status" value="3"/>
</dbReference>
<feature type="repeat" description="ANK" evidence="3">
    <location>
        <begin position="79"/>
        <end position="111"/>
    </location>
</feature>
<dbReference type="AlphaFoldDB" id="A0AAW2HMJ4"/>